<sequence length="644" mass="68438">MKRIADRQIQREDGDDPHAVPAEPAETDNAPAPVPQNRPIRGLPKRRGPAAPAPSAPAAPSANPFASLATSASSGAPAAAAKSPFANISLSKAQPASASSAPSFGSQSAWTFGKTSTPAPSTPAAPVQKADIPSASSDLEFFKSVRGLNWSMTKALVHTLNESSDCANFGTMLRTFEEQYSKHYDTLVQKWRPADKAAAKTSAPLLGNGTKPDSSSPAASSTRSFGQTGGFLFGNSTPSFGNVQKDLSGAAKQADLLAKEKAEKAEKEKFEKMQREEAQKAEKERAEKEKAEKEKAEKEKAEKEKAEKEKAEKEKAEKEKAEKEKAEKERAEKERAEKERAEKERAEKEKADKEKADKEKADKEKADKEKAEREKTAKEKAEKEKAQKEKLEKEAEKARREAEKANNEKEKTEKAEREKAQKEQAQKAELEKADKSDRKSQDQDGAEKAEDKPNTPAAAAAPAKPPTFSFQPGGFAFAGKTTSTFMTSSPSASSPASNAPTFSIPAGGFSFAGKTLSTPSTSASASTSAAAPATPTTTSTTPTHSSVETTRPITFGSAAQTPTSGFSFKAGASSTSSSPHRFSFGSKPKEDAAFTNTAIGPSFANTSGVASGGQFSFGSAQISFATQERSPSPPEKREAPDRST</sequence>
<feature type="region of interest" description="Disordered" evidence="1">
    <location>
        <begin position="259"/>
        <end position="589"/>
    </location>
</feature>
<feature type="compositionally biased region" description="Low complexity" evidence="1">
    <location>
        <begin position="563"/>
        <end position="586"/>
    </location>
</feature>
<keyword evidence="3" id="KW-1185">Reference proteome</keyword>
<feature type="compositionally biased region" description="Basic and acidic residues" evidence="1">
    <location>
        <begin position="634"/>
        <end position="644"/>
    </location>
</feature>
<dbReference type="AlphaFoldDB" id="A0AAF0E045"/>
<dbReference type="EMBL" id="CP119935">
    <property type="protein sequence ID" value="WFD02560.1"/>
    <property type="molecule type" value="Genomic_DNA"/>
</dbReference>
<dbReference type="PANTHER" id="PTHR46563">
    <property type="entry name" value="RING-TYPE DOMAIN-CONTAINING PROTEIN"/>
    <property type="match status" value="1"/>
</dbReference>
<feature type="compositionally biased region" description="Polar residues" evidence="1">
    <location>
        <begin position="620"/>
        <end position="630"/>
    </location>
</feature>
<evidence type="ECO:0000256" key="1">
    <source>
        <dbReference type="SAM" id="MobiDB-lite"/>
    </source>
</evidence>
<protein>
    <submittedName>
        <fullName evidence="2">Uncharacterized protein</fullName>
    </submittedName>
</protein>
<dbReference type="PANTHER" id="PTHR46563:SF4">
    <property type="entry name" value="ASPARTYL_ASPARAGINYL BETA-HYDROXYLASE ISOFORM X1"/>
    <property type="match status" value="1"/>
</dbReference>
<feature type="compositionally biased region" description="Low complexity" evidence="1">
    <location>
        <begin position="214"/>
        <end position="224"/>
    </location>
</feature>
<feature type="compositionally biased region" description="Low complexity" evidence="1">
    <location>
        <begin position="517"/>
        <end position="546"/>
    </location>
</feature>
<feature type="region of interest" description="Disordered" evidence="1">
    <location>
        <begin position="620"/>
        <end position="644"/>
    </location>
</feature>
<feature type="region of interest" description="Disordered" evidence="1">
    <location>
        <begin position="1"/>
        <end position="130"/>
    </location>
</feature>
<proteinExistence type="predicted"/>
<gene>
    <name evidence="2" type="ORF">MOBT1_001244</name>
</gene>
<feature type="region of interest" description="Disordered" evidence="1">
    <location>
        <begin position="199"/>
        <end position="246"/>
    </location>
</feature>
<accession>A0AAF0E045</accession>
<evidence type="ECO:0000313" key="2">
    <source>
        <dbReference type="EMBL" id="WFD02560.1"/>
    </source>
</evidence>
<name>A0AAF0E045_9BASI</name>
<organism evidence="2 3">
    <name type="scientific">Malassezia obtusa</name>
    <dbReference type="NCBI Taxonomy" id="76774"/>
    <lineage>
        <taxon>Eukaryota</taxon>
        <taxon>Fungi</taxon>
        <taxon>Dikarya</taxon>
        <taxon>Basidiomycota</taxon>
        <taxon>Ustilaginomycotina</taxon>
        <taxon>Malasseziomycetes</taxon>
        <taxon>Malasseziales</taxon>
        <taxon>Malasseziaceae</taxon>
        <taxon>Malassezia</taxon>
    </lineage>
</organism>
<reference evidence="2" key="1">
    <citation type="submission" date="2023-03" db="EMBL/GenBank/DDBJ databases">
        <title>Mating type loci evolution in Malassezia.</title>
        <authorList>
            <person name="Coelho M.A."/>
        </authorList>
    </citation>
    <scope>NUCLEOTIDE SEQUENCE</scope>
    <source>
        <strain evidence="2">CBS 7876</strain>
    </source>
</reference>
<feature type="compositionally biased region" description="Basic and acidic residues" evidence="1">
    <location>
        <begin position="259"/>
        <end position="453"/>
    </location>
</feature>
<feature type="compositionally biased region" description="Basic and acidic residues" evidence="1">
    <location>
        <begin position="1"/>
        <end position="18"/>
    </location>
</feature>
<feature type="compositionally biased region" description="Polar residues" evidence="1">
    <location>
        <begin position="547"/>
        <end position="562"/>
    </location>
</feature>
<feature type="compositionally biased region" description="Low complexity" evidence="1">
    <location>
        <begin position="481"/>
        <end position="503"/>
    </location>
</feature>
<feature type="compositionally biased region" description="Low complexity" evidence="1">
    <location>
        <begin position="58"/>
        <end position="126"/>
    </location>
</feature>
<dbReference type="Proteomes" id="UP001214603">
    <property type="component" value="Chromosome 2"/>
</dbReference>
<evidence type="ECO:0000313" key="3">
    <source>
        <dbReference type="Proteomes" id="UP001214603"/>
    </source>
</evidence>